<gene>
    <name evidence="1" type="ORF">PSCICP_10840</name>
</gene>
<name>A0ABQ1DJC6_PSECI</name>
<evidence type="ECO:0008006" key="3">
    <source>
        <dbReference type="Google" id="ProtNLM"/>
    </source>
</evidence>
<reference evidence="1 2" key="1">
    <citation type="submission" date="2020-05" db="EMBL/GenBank/DDBJ databases">
        <title>Genetic diversity of Pseudomonas cichorii.</title>
        <authorList>
            <person name="Tani S."/>
            <person name="Yagi H."/>
            <person name="Hashimoto S."/>
            <person name="Iiyama K."/>
            <person name="Furuya N."/>
        </authorList>
    </citation>
    <scope>NUCLEOTIDE SEQUENCE [LARGE SCALE GENOMIC DNA]</scope>
    <source>
        <strain evidence="1 2">LMG 2162</strain>
    </source>
</reference>
<protein>
    <recommendedName>
        <fullName evidence="3">HEPN AbiU2-like domain-containing protein</fullName>
    </recommendedName>
</protein>
<sequence>MYSDELITEQRLLSEKALFLLRDLLPLMTPVAKYEHWTKEEQQTLGMLLTASARSSESTLLLASYGQLWDAELTLRSVCEASIKFCYIVQNHENFKSRHTEYSNEQFWAGLLKDERKIKDLLEVLDNPNDQHWKPLTDRLFTETEREEIKSKFDYKNQRALDGRWGFTGMIREFQKNSDPILKNLIGLAHSYSVASHIQHADYQGVSIPMDRDARSVERKISAHSVHLNRLISDTLHLFIIRLIGGYRFIKHPPTDIIYAQEKISKLFKSFGNTYDNWINIEYQKN</sequence>
<comment type="caution">
    <text evidence="1">The sequence shown here is derived from an EMBL/GenBank/DDBJ whole genome shotgun (WGS) entry which is preliminary data.</text>
</comment>
<dbReference type="Proteomes" id="UP000614982">
    <property type="component" value="Unassembled WGS sequence"/>
</dbReference>
<organism evidence="1 2">
    <name type="scientific">Pseudomonas cichorii</name>
    <dbReference type="NCBI Taxonomy" id="36746"/>
    <lineage>
        <taxon>Bacteria</taxon>
        <taxon>Pseudomonadati</taxon>
        <taxon>Pseudomonadota</taxon>
        <taxon>Gammaproteobacteria</taxon>
        <taxon>Pseudomonadales</taxon>
        <taxon>Pseudomonadaceae</taxon>
        <taxon>Pseudomonas</taxon>
    </lineage>
</organism>
<evidence type="ECO:0000313" key="1">
    <source>
        <dbReference type="EMBL" id="GFM91112.1"/>
    </source>
</evidence>
<proteinExistence type="predicted"/>
<dbReference type="InterPro" id="IPR043733">
    <property type="entry name" value="DUF5677"/>
</dbReference>
<dbReference type="EMBL" id="BLWA01000002">
    <property type="protein sequence ID" value="GFM91112.1"/>
    <property type="molecule type" value="Genomic_DNA"/>
</dbReference>
<dbReference type="Pfam" id="PF18928">
    <property type="entry name" value="DUF5677"/>
    <property type="match status" value="1"/>
</dbReference>
<accession>A0ABQ1DJC6</accession>
<dbReference type="GeneID" id="93660532"/>
<evidence type="ECO:0000313" key="2">
    <source>
        <dbReference type="Proteomes" id="UP000614982"/>
    </source>
</evidence>
<keyword evidence="2" id="KW-1185">Reference proteome</keyword>
<dbReference type="RefSeq" id="WP_074568810.1">
    <property type="nucleotide sequence ID" value="NZ_BLWA01000002.1"/>
</dbReference>